<dbReference type="RefSeq" id="WP_243992761.1">
    <property type="nucleotide sequence ID" value="NZ_JALHLE010000009.1"/>
</dbReference>
<feature type="transmembrane region" description="Helical" evidence="1">
    <location>
        <begin position="57"/>
        <end position="76"/>
    </location>
</feature>
<evidence type="ECO:0000313" key="3">
    <source>
        <dbReference type="Proteomes" id="UP001162880"/>
    </source>
</evidence>
<keyword evidence="1" id="KW-0812">Transmembrane</keyword>
<evidence type="ECO:0000256" key="1">
    <source>
        <dbReference type="SAM" id="Phobius"/>
    </source>
</evidence>
<keyword evidence="1" id="KW-0472">Membrane</keyword>
<comment type="caution">
    <text evidence="2">The sequence shown here is derived from an EMBL/GenBank/DDBJ whole genome shotgun (WGS) entry which is preliminary data.</text>
</comment>
<name>A0ABT0B0M2_9SPHN</name>
<keyword evidence="1" id="KW-1133">Transmembrane helix</keyword>
<proteinExistence type="predicted"/>
<accession>A0ABT0B0M2</accession>
<dbReference type="EMBL" id="JALHLE010000009">
    <property type="protein sequence ID" value="MCJ2178594.1"/>
    <property type="molecule type" value="Genomic_DNA"/>
</dbReference>
<sequence length="83" mass="8529">MKVAGFLIIGILALAVAAAALKIAILGILALVLLALVANPRQTLGFIVGLLYLGALGRYPVPTLILSAALVAFAAIEKHRSKP</sequence>
<protein>
    <submittedName>
        <fullName evidence="2">Uncharacterized protein</fullName>
    </submittedName>
</protein>
<gene>
    <name evidence="2" type="ORF">MTR64_08470</name>
</gene>
<feature type="transmembrane region" description="Helical" evidence="1">
    <location>
        <begin position="7"/>
        <end position="37"/>
    </location>
</feature>
<dbReference type="Proteomes" id="UP001162880">
    <property type="component" value="Unassembled WGS sequence"/>
</dbReference>
<organism evidence="2 3">
    <name type="scientific">Novosphingobium album</name>
    <name type="common">ex Hu et al. 2023</name>
    <dbReference type="NCBI Taxonomy" id="2930093"/>
    <lineage>
        <taxon>Bacteria</taxon>
        <taxon>Pseudomonadati</taxon>
        <taxon>Pseudomonadota</taxon>
        <taxon>Alphaproteobacteria</taxon>
        <taxon>Sphingomonadales</taxon>
        <taxon>Sphingomonadaceae</taxon>
        <taxon>Novosphingobium</taxon>
    </lineage>
</organism>
<reference evidence="2" key="1">
    <citation type="submission" date="2022-03" db="EMBL/GenBank/DDBJ databases">
        <title>Identification of a novel bacterium isolated from mangrove sediments.</title>
        <authorList>
            <person name="Pan X."/>
        </authorList>
    </citation>
    <scope>NUCLEOTIDE SEQUENCE</scope>
    <source>
        <strain evidence="2">B2580</strain>
    </source>
</reference>
<evidence type="ECO:0000313" key="2">
    <source>
        <dbReference type="EMBL" id="MCJ2178594.1"/>
    </source>
</evidence>
<keyword evidence="3" id="KW-1185">Reference proteome</keyword>